<feature type="transmembrane region" description="Helical" evidence="1">
    <location>
        <begin position="63"/>
        <end position="84"/>
    </location>
</feature>
<keyword evidence="1" id="KW-0812">Transmembrane</keyword>
<dbReference type="EMBL" id="MCFD01000130">
    <property type="protein sequence ID" value="ORX64061.1"/>
    <property type="molecule type" value="Genomic_DNA"/>
</dbReference>
<keyword evidence="1" id="KW-1133">Transmembrane helix</keyword>
<dbReference type="RefSeq" id="XP_040739157.1">
    <property type="nucleotide sequence ID" value="XM_040885876.1"/>
</dbReference>
<comment type="caution">
    <text evidence="2">The sequence shown here is derived from an EMBL/GenBank/DDBJ whole genome shotgun (WGS) entry which is preliminary data.</text>
</comment>
<protein>
    <submittedName>
        <fullName evidence="2">Uncharacterized protein</fullName>
    </submittedName>
</protein>
<feature type="transmembrane region" description="Helical" evidence="1">
    <location>
        <begin position="32"/>
        <end position="51"/>
    </location>
</feature>
<organism evidence="2 3">
    <name type="scientific">Linderina pennispora</name>
    <dbReference type="NCBI Taxonomy" id="61395"/>
    <lineage>
        <taxon>Eukaryota</taxon>
        <taxon>Fungi</taxon>
        <taxon>Fungi incertae sedis</taxon>
        <taxon>Zoopagomycota</taxon>
        <taxon>Kickxellomycotina</taxon>
        <taxon>Kickxellomycetes</taxon>
        <taxon>Kickxellales</taxon>
        <taxon>Kickxellaceae</taxon>
        <taxon>Linderina</taxon>
    </lineage>
</organism>
<keyword evidence="1" id="KW-0472">Membrane</keyword>
<keyword evidence="3" id="KW-1185">Reference proteome</keyword>
<name>A0A1Y1VS00_9FUNG</name>
<accession>A0A1Y1VS00</accession>
<reference evidence="2 3" key="1">
    <citation type="submission" date="2016-07" db="EMBL/GenBank/DDBJ databases">
        <title>Pervasive Adenine N6-methylation of Active Genes in Fungi.</title>
        <authorList>
            <consortium name="DOE Joint Genome Institute"/>
            <person name="Mondo S.J."/>
            <person name="Dannebaum R.O."/>
            <person name="Kuo R.C."/>
            <person name="Labutti K."/>
            <person name="Haridas S."/>
            <person name="Kuo A."/>
            <person name="Salamov A."/>
            <person name="Ahrendt S.R."/>
            <person name="Lipzen A."/>
            <person name="Sullivan W."/>
            <person name="Andreopoulos W.B."/>
            <person name="Clum A."/>
            <person name="Lindquist E."/>
            <person name="Daum C."/>
            <person name="Ramamoorthy G.K."/>
            <person name="Gryganskyi A."/>
            <person name="Culley D."/>
            <person name="Magnuson J.K."/>
            <person name="James T.Y."/>
            <person name="O'Malley M.A."/>
            <person name="Stajich J.E."/>
            <person name="Spatafora J.W."/>
            <person name="Visel A."/>
            <person name="Grigoriev I.V."/>
        </authorList>
    </citation>
    <scope>NUCLEOTIDE SEQUENCE [LARGE SCALE GENOMIC DNA]</scope>
    <source>
        <strain evidence="2 3">ATCC 12442</strain>
    </source>
</reference>
<dbReference type="OrthoDB" id="19923at2759"/>
<feature type="transmembrane region" description="Helical" evidence="1">
    <location>
        <begin position="96"/>
        <end position="116"/>
    </location>
</feature>
<evidence type="ECO:0000313" key="3">
    <source>
        <dbReference type="Proteomes" id="UP000193922"/>
    </source>
</evidence>
<dbReference type="AlphaFoldDB" id="A0A1Y1VS00"/>
<evidence type="ECO:0000313" key="2">
    <source>
        <dbReference type="EMBL" id="ORX64061.1"/>
    </source>
</evidence>
<sequence>MTTYLRKTNMRLLVFLCFEITCTHNRVARTAFILILPIFTTPAVVVGPAWLNANMRGTDHSAMTNALAGAASTLGAFVSSYAYLNTNLPPYIKSNLSNFAMFGTAIIGSIILLLNFKHENYSAKQRLSISPGSLKRR</sequence>
<evidence type="ECO:0000256" key="1">
    <source>
        <dbReference type="SAM" id="Phobius"/>
    </source>
</evidence>
<dbReference type="GeneID" id="63802524"/>
<dbReference type="Proteomes" id="UP000193922">
    <property type="component" value="Unassembled WGS sequence"/>
</dbReference>
<gene>
    <name evidence="2" type="ORF">DL89DRAFT_262832</name>
</gene>
<proteinExistence type="predicted"/>